<name>A0ABQ6BDS8_9CAUL</name>
<dbReference type="InterPro" id="IPR016161">
    <property type="entry name" value="Ald_DH/histidinol_DH"/>
</dbReference>
<comment type="similarity">
    <text evidence="5">Belongs to the aldehyde dehydrogenase family.</text>
</comment>
<dbReference type="InterPro" id="IPR016163">
    <property type="entry name" value="Ald_DH_C"/>
</dbReference>
<dbReference type="SUPFAM" id="SSF53720">
    <property type="entry name" value="ALDH-like"/>
    <property type="match status" value="1"/>
</dbReference>
<accession>A0ABQ6BDS8</accession>
<dbReference type="InterPro" id="IPR016162">
    <property type="entry name" value="Ald_DH_N"/>
</dbReference>
<keyword evidence="2 5" id="KW-0560">Oxidoreductase</keyword>
<keyword evidence="8" id="KW-1185">Reference proteome</keyword>
<evidence type="ECO:0000313" key="8">
    <source>
        <dbReference type="Proteomes" id="UP001156921"/>
    </source>
</evidence>
<sequence>MSDSMTHFKSIDPATGETVWEGAAASAAEVQAAADRARAAFPDWADRSRQDRIDAVKRYQAVLKTRAAQMAEAISRETGKALWETTAELGAMAGKVDISIRAYDERTGERSTETGFGHATLRHRPHGVAAVLGPFNFPGHLPNGHIVPALLAGDTVVFKPSEETPLIGQLMAEAFAEADLPDGVVNVVQGGRDTGAALLDSGIDALMFTGSGAAGAHFRRKFADDPHVILALELGGNNPLVVWDAADAEAVAGIVVQSAFVTTGQRCSCARRLIVPEGSQGDAIVEAVNAMVERLILAPWNSTPEPYAGPLISVKAAEAALKALQDRIDMGARVIRASGPVGNLPGAFVSPAIIDVTGVDVPDEEMFAPFLSVTRVASFGAAIAAANATRYGLSAGLVSDDPANWEHFIRRIRAGVVNFNRPTTGAAGDMPFGGLGASGNHRPSAWYAADYCAYPVASFEAGSVKNIESEIKGLRA</sequence>
<feature type="domain" description="Aldehyde dehydrogenase" evidence="6">
    <location>
        <begin position="3"/>
        <end position="449"/>
    </location>
</feature>
<feature type="active site" evidence="4">
    <location>
        <position position="233"/>
    </location>
</feature>
<dbReference type="NCBIfam" id="TIGR03240">
    <property type="entry name" value="arg_catab_astD"/>
    <property type="match status" value="1"/>
</dbReference>
<dbReference type="InterPro" id="IPR015590">
    <property type="entry name" value="Aldehyde_DH_dom"/>
</dbReference>
<gene>
    <name evidence="7" type="primary">astD2</name>
    <name evidence="7" type="ORF">GCM10007859_01010</name>
</gene>
<keyword evidence="3" id="KW-0520">NAD</keyword>
<dbReference type="Gene3D" id="3.40.309.10">
    <property type="entry name" value="Aldehyde Dehydrogenase, Chain A, domain 2"/>
    <property type="match status" value="1"/>
</dbReference>
<dbReference type="CDD" id="cd07095">
    <property type="entry name" value="ALDH_SGSD_AstD"/>
    <property type="match status" value="1"/>
</dbReference>
<evidence type="ECO:0000256" key="2">
    <source>
        <dbReference type="ARBA" id="ARBA00023002"/>
    </source>
</evidence>
<organism evidence="7 8">
    <name type="scientific">Brevundimonas denitrificans</name>
    <dbReference type="NCBI Taxonomy" id="1443434"/>
    <lineage>
        <taxon>Bacteria</taxon>
        <taxon>Pseudomonadati</taxon>
        <taxon>Pseudomonadota</taxon>
        <taxon>Alphaproteobacteria</taxon>
        <taxon>Caulobacterales</taxon>
        <taxon>Caulobacteraceae</taxon>
        <taxon>Brevundimonas</taxon>
    </lineage>
</organism>
<evidence type="ECO:0000313" key="7">
    <source>
        <dbReference type="EMBL" id="GLS00098.1"/>
    </source>
</evidence>
<proteinExistence type="inferred from homology"/>
<dbReference type="Pfam" id="PF00171">
    <property type="entry name" value="Aldedh"/>
    <property type="match status" value="1"/>
</dbReference>
<dbReference type="InterPro" id="IPR017649">
    <property type="entry name" value="SuccinylGlu_semiald_DH_AstD"/>
</dbReference>
<dbReference type="NCBIfam" id="NF006992">
    <property type="entry name" value="PRK09457.1"/>
    <property type="match status" value="1"/>
</dbReference>
<evidence type="ECO:0000256" key="4">
    <source>
        <dbReference type="PROSITE-ProRule" id="PRU10007"/>
    </source>
</evidence>
<evidence type="ECO:0000256" key="5">
    <source>
        <dbReference type="RuleBase" id="RU003345"/>
    </source>
</evidence>
<evidence type="ECO:0000259" key="6">
    <source>
        <dbReference type="Pfam" id="PF00171"/>
    </source>
</evidence>
<dbReference type="InterPro" id="IPR016160">
    <property type="entry name" value="Ald_DH_CS_CYS"/>
</dbReference>
<dbReference type="Proteomes" id="UP001156921">
    <property type="component" value="Unassembled WGS sequence"/>
</dbReference>
<dbReference type="PROSITE" id="PS00070">
    <property type="entry name" value="ALDEHYDE_DEHYDR_CYS"/>
    <property type="match status" value="1"/>
</dbReference>
<protein>
    <submittedName>
        <fullName evidence="7">N-succinylglutamate 5-semialdehyde dehydrogenase 2</fullName>
    </submittedName>
</protein>
<dbReference type="Gene3D" id="3.40.605.10">
    <property type="entry name" value="Aldehyde Dehydrogenase, Chain A, domain 1"/>
    <property type="match status" value="1"/>
</dbReference>
<reference evidence="8" key="1">
    <citation type="journal article" date="2019" name="Int. J. Syst. Evol. Microbiol.">
        <title>The Global Catalogue of Microorganisms (GCM) 10K type strain sequencing project: providing services to taxonomists for standard genome sequencing and annotation.</title>
        <authorList>
            <consortium name="The Broad Institute Genomics Platform"/>
            <consortium name="The Broad Institute Genome Sequencing Center for Infectious Disease"/>
            <person name="Wu L."/>
            <person name="Ma J."/>
        </authorList>
    </citation>
    <scope>NUCLEOTIDE SEQUENCE [LARGE SCALE GENOMIC DNA]</scope>
    <source>
        <strain evidence="8">NBRC 110107</strain>
    </source>
</reference>
<dbReference type="InterPro" id="IPR029510">
    <property type="entry name" value="Ald_DH_CS_GLU"/>
</dbReference>
<comment type="caution">
    <text evidence="7">The sequence shown here is derived from an EMBL/GenBank/DDBJ whole genome shotgun (WGS) entry which is preliminary data.</text>
</comment>
<dbReference type="PANTHER" id="PTHR11699">
    <property type="entry name" value="ALDEHYDE DEHYDROGENASE-RELATED"/>
    <property type="match status" value="1"/>
</dbReference>
<dbReference type="EMBL" id="BSOY01000001">
    <property type="protein sequence ID" value="GLS00098.1"/>
    <property type="molecule type" value="Genomic_DNA"/>
</dbReference>
<keyword evidence="1" id="KW-0056">Arginine metabolism</keyword>
<evidence type="ECO:0000256" key="1">
    <source>
        <dbReference type="ARBA" id="ARBA00022503"/>
    </source>
</evidence>
<evidence type="ECO:0000256" key="3">
    <source>
        <dbReference type="ARBA" id="ARBA00023027"/>
    </source>
</evidence>
<dbReference type="PROSITE" id="PS00687">
    <property type="entry name" value="ALDEHYDE_DEHYDR_GLU"/>
    <property type="match status" value="1"/>
</dbReference>